<proteinExistence type="inferred from homology"/>
<dbReference type="GeneID" id="31011834"/>
<gene>
    <name evidence="5" type="ORF">BKCO1_17000113</name>
</gene>
<dbReference type="InterPro" id="IPR013892">
    <property type="entry name" value="Cyt_c_biogenesis_Cmc1-like"/>
</dbReference>
<name>A0A1J9R5F9_9PEZI</name>
<sequence>MAAATTPTTTAAAAAAASQTTATATTSSTFDASTVPRDPVPRNPVPLSAGQEQQVRDLYHKRVRQRCADEVKEFASCALNRTISATWACRQQRLAMNTCMVAHATQEEQDRAREEWFATRELRKREREEKERKRIEQEKFHREWWGLDEQGKRKFEKK</sequence>
<keyword evidence="3" id="KW-0999">Mitochondrion inner membrane</keyword>
<keyword evidence="2" id="KW-1015">Disulfide bond</keyword>
<dbReference type="RefSeq" id="XP_020131726.1">
    <property type="nucleotide sequence ID" value="XM_020271575.1"/>
</dbReference>
<dbReference type="Pfam" id="PF08583">
    <property type="entry name" value="Cmc1"/>
    <property type="match status" value="1"/>
</dbReference>
<dbReference type="AlphaFoldDB" id="A0A1J9R5F9"/>
<keyword evidence="3" id="KW-0472">Membrane</keyword>
<organism evidence="5 6">
    <name type="scientific">Diplodia corticola</name>
    <dbReference type="NCBI Taxonomy" id="236234"/>
    <lineage>
        <taxon>Eukaryota</taxon>
        <taxon>Fungi</taxon>
        <taxon>Dikarya</taxon>
        <taxon>Ascomycota</taxon>
        <taxon>Pezizomycotina</taxon>
        <taxon>Dothideomycetes</taxon>
        <taxon>Dothideomycetes incertae sedis</taxon>
        <taxon>Botryosphaeriales</taxon>
        <taxon>Botryosphaeriaceae</taxon>
        <taxon>Diplodia</taxon>
    </lineage>
</organism>
<keyword evidence="3" id="KW-0143">Chaperone</keyword>
<evidence type="ECO:0000256" key="3">
    <source>
        <dbReference type="RuleBase" id="RU364104"/>
    </source>
</evidence>
<keyword evidence="3" id="KW-0496">Mitochondrion</keyword>
<protein>
    <recommendedName>
        <fullName evidence="3">COX assembly mitochondrial protein</fullName>
    </recommendedName>
</protein>
<evidence type="ECO:0000313" key="6">
    <source>
        <dbReference type="Proteomes" id="UP000183809"/>
    </source>
</evidence>
<evidence type="ECO:0000256" key="4">
    <source>
        <dbReference type="SAM" id="MobiDB-lite"/>
    </source>
</evidence>
<comment type="function">
    <text evidence="3">Required for mitochondrial cytochrome c oxidase (COX) assembly and respiration.</text>
</comment>
<dbReference type="OrthoDB" id="6224010at2759"/>
<evidence type="ECO:0000256" key="1">
    <source>
        <dbReference type="ARBA" id="ARBA00007347"/>
    </source>
</evidence>
<dbReference type="EMBL" id="MNUE01000017">
    <property type="protein sequence ID" value="OJD35466.1"/>
    <property type="molecule type" value="Genomic_DNA"/>
</dbReference>
<evidence type="ECO:0000256" key="2">
    <source>
        <dbReference type="ARBA" id="ARBA00023157"/>
    </source>
</evidence>
<comment type="subcellular location">
    <subcellularLocation>
        <location evidence="3">Mitochondrion inner membrane</location>
    </subcellularLocation>
</comment>
<reference evidence="5 6" key="1">
    <citation type="submission" date="2016-10" db="EMBL/GenBank/DDBJ databases">
        <title>Proteomics and genomics reveal pathogen-plant mechanisms compatible with a hemibiotrophic lifestyle of Diplodia corticola.</title>
        <authorList>
            <person name="Fernandes I."/>
            <person name="De Jonge R."/>
            <person name="Van De Peer Y."/>
            <person name="Devreese B."/>
            <person name="Alves A."/>
            <person name="Esteves A.C."/>
        </authorList>
    </citation>
    <scope>NUCLEOTIDE SEQUENCE [LARGE SCALE GENOMIC DNA]</scope>
    <source>
        <strain evidence="5 6">CBS 112549</strain>
    </source>
</reference>
<evidence type="ECO:0000313" key="5">
    <source>
        <dbReference type="EMBL" id="OJD35466.1"/>
    </source>
</evidence>
<dbReference type="GO" id="GO:0005743">
    <property type="term" value="C:mitochondrial inner membrane"/>
    <property type="evidence" value="ECO:0007669"/>
    <property type="project" value="UniProtKB-SubCell"/>
</dbReference>
<comment type="caution">
    <text evidence="5">The sequence shown here is derived from an EMBL/GenBank/DDBJ whole genome shotgun (WGS) entry which is preliminary data.</text>
</comment>
<feature type="compositionally biased region" description="Low complexity" evidence="4">
    <location>
        <begin position="1"/>
        <end position="37"/>
    </location>
</feature>
<dbReference type="PANTHER" id="PTHR22977">
    <property type="entry name" value="COX ASSEMBLY MITOCHONDRIAL PROTEIN"/>
    <property type="match status" value="1"/>
</dbReference>
<comment type="similarity">
    <text evidence="1 3">Belongs to the CMC family.</text>
</comment>
<feature type="region of interest" description="Disordered" evidence="4">
    <location>
        <begin position="1"/>
        <end position="53"/>
    </location>
</feature>
<keyword evidence="6" id="KW-1185">Reference proteome</keyword>
<dbReference type="STRING" id="236234.A0A1J9R5F9"/>
<dbReference type="PANTHER" id="PTHR22977:SF5">
    <property type="entry name" value="COX ASSEMBLY MITOCHONDRIAL PROTEIN HOMOLOG"/>
    <property type="match status" value="1"/>
</dbReference>
<dbReference type="Proteomes" id="UP000183809">
    <property type="component" value="Unassembled WGS sequence"/>
</dbReference>
<accession>A0A1J9R5F9</accession>